<organism evidence="2 3">
    <name type="scientific">Symbiodinium microadriaticum</name>
    <name type="common">Dinoflagellate</name>
    <name type="synonym">Zooxanthella microadriatica</name>
    <dbReference type="NCBI Taxonomy" id="2951"/>
    <lineage>
        <taxon>Eukaryota</taxon>
        <taxon>Sar</taxon>
        <taxon>Alveolata</taxon>
        <taxon>Dinophyceae</taxon>
        <taxon>Suessiales</taxon>
        <taxon>Symbiodiniaceae</taxon>
        <taxon>Symbiodinium</taxon>
    </lineage>
</organism>
<keyword evidence="2" id="KW-0808">Transferase</keyword>
<dbReference type="PANTHER" id="PTHR11675">
    <property type="entry name" value="N-ACETYLGALACTOSAMINYLTRANSFERASE"/>
    <property type="match status" value="1"/>
</dbReference>
<comment type="caution">
    <text evidence="2">The sequence shown here is derived from an EMBL/GenBank/DDBJ whole genome shotgun (WGS) entry which is preliminary data.</text>
</comment>
<reference evidence="2 3" key="1">
    <citation type="submission" date="2016-02" db="EMBL/GenBank/DDBJ databases">
        <title>Genome analysis of coral dinoflagellate symbionts highlights evolutionary adaptations to a symbiotic lifestyle.</title>
        <authorList>
            <person name="Aranda M."/>
            <person name="Li Y."/>
            <person name="Liew Y.J."/>
            <person name="Baumgarten S."/>
            <person name="Simakov O."/>
            <person name="Wilson M."/>
            <person name="Piel J."/>
            <person name="Ashoor H."/>
            <person name="Bougouffa S."/>
            <person name="Bajic V.B."/>
            <person name="Ryu T."/>
            <person name="Ravasi T."/>
            <person name="Bayer T."/>
            <person name="Micklem G."/>
            <person name="Kim H."/>
            <person name="Bhak J."/>
            <person name="Lajeunesse T.C."/>
            <person name="Voolstra C.R."/>
        </authorList>
    </citation>
    <scope>NUCLEOTIDE SEQUENCE [LARGE SCALE GENOMIC DNA]</scope>
    <source>
        <strain evidence="2 3">CCMP2467</strain>
    </source>
</reference>
<dbReference type="EMBL" id="LSRX01001301">
    <property type="protein sequence ID" value="OLP81218.1"/>
    <property type="molecule type" value="Genomic_DNA"/>
</dbReference>
<sequence>MAACIFAAEQGSDWRRAQSFLQDLRDLGFQEDAITRAAIVSASEKMSSPAGLDLDGTIAREPITLRVAEVWLDEYKTLVHLAGPPLYRQRSLGDVTGRRNMRQRLGCKSFDWYLDNVATEELAAHAMLVQAKGRSDEKVSIQQLFAEPVNVLQYF</sequence>
<keyword evidence="1" id="KW-1015">Disulfide bond</keyword>
<evidence type="ECO:0000256" key="1">
    <source>
        <dbReference type="ARBA" id="ARBA00023157"/>
    </source>
</evidence>
<accession>A0A1Q9CE65</accession>
<evidence type="ECO:0000313" key="3">
    <source>
        <dbReference type="Proteomes" id="UP000186817"/>
    </source>
</evidence>
<dbReference type="OrthoDB" id="416652at2759"/>
<gene>
    <name evidence="2" type="primary">GALNT8</name>
    <name evidence="2" type="ORF">AK812_SmicGene38266</name>
</gene>
<dbReference type="GO" id="GO:0006493">
    <property type="term" value="P:protein O-linked glycosylation"/>
    <property type="evidence" value="ECO:0007669"/>
    <property type="project" value="TreeGrafter"/>
</dbReference>
<protein>
    <submittedName>
        <fullName evidence="2">Putative polypeptide N-acetylgalactosaminyltransferase 8</fullName>
    </submittedName>
</protein>
<dbReference type="Gene3D" id="1.10.8.460">
    <property type="entry name" value="ppGaNTase-T1 linker domain-like"/>
    <property type="match status" value="1"/>
</dbReference>
<proteinExistence type="predicted"/>
<evidence type="ECO:0000313" key="2">
    <source>
        <dbReference type="EMBL" id="OLP81218.1"/>
    </source>
</evidence>
<dbReference type="GO" id="GO:0004653">
    <property type="term" value="F:polypeptide N-acetylgalactosaminyltransferase activity"/>
    <property type="evidence" value="ECO:0007669"/>
    <property type="project" value="TreeGrafter"/>
</dbReference>
<dbReference type="AlphaFoldDB" id="A0A1Q9CE65"/>
<dbReference type="Proteomes" id="UP000186817">
    <property type="component" value="Unassembled WGS sequence"/>
</dbReference>
<dbReference type="PANTHER" id="PTHR11675:SF43">
    <property type="entry name" value="POLYPEPTIDE N-ACETYLGALACTOSAMINYLTRANSFERASE 1"/>
    <property type="match status" value="1"/>
</dbReference>
<name>A0A1Q9CE65_SYMMI</name>
<dbReference type="GO" id="GO:0005794">
    <property type="term" value="C:Golgi apparatus"/>
    <property type="evidence" value="ECO:0007669"/>
    <property type="project" value="TreeGrafter"/>
</dbReference>
<keyword evidence="3" id="KW-1185">Reference proteome</keyword>